<evidence type="ECO:0000256" key="3">
    <source>
        <dbReference type="ARBA" id="ARBA00022676"/>
    </source>
</evidence>
<dbReference type="RefSeq" id="WP_078411654.1">
    <property type="nucleotide sequence ID" value="NZ_BQKS01000010.1"/>
</dbReference>
<evidence type="ECO:0000256" key="6">
    <source>
        <dbReference type="ARBA" id="ARBA00022723"/>
    </source>
</evidence>
<keyword evidence="5" id="KW-0812">Transmembrane</keyword>
<evidence type="ECO:0000256" key="12">
    <source>
        <dbReference type="ARBA" id="ARBA00023157"/>
    </source>
</evidence>
<evidence type="ECO:0000313" key="17">
    <source>
        <dbReference type="Proteomes" id="UP000189738"/>
    </source>
</evidence>
<dbReference type="GO" id="GO:0030158">
    <property type="term" value="F:protein xylosyltransferase activity"/>
    <property type="evidence" value="ECO:0007669"/>
    <property type="project" value="InterPro"/>
</dbReference>
<keyword evidence="6" id="KW-0479">Metal-binding</keyword>
<keyword evidence="9" id="KW-1133">Transmembrane helix</keyword>
<dbReference type="GO" id="GO:0015012">
    <property type="term" value="P:heparan sulfate proteoglycan biosynthetic process"/>
    <property type="evidence" value="ECO:0007669"/>
    <property type="project" value="TreeGrafter"/>
</dbReference>
<dbReference type="GO" id="GO:0016020">
    <property type="term" value="C:membrane"/>
    <property type="evidence" value="ECO:0007669"/>
    <property type="project" value="InterPro"/>
</dbReference>
<evidence type="ECO:0000256" key="10">
    <source>
        <dbReference type="ARBA" id="ARBA00023034"/>
    </source>
</evidence>
<evidence type="ECO:0000256" key="9">
    <source>
        <dbReference type="ARBA" id="ARBA00022989"/>
    </source>
</evidence>
<dbReference type="AlphaFoldDB" id="A0A1T3GZ90"/>
<evidence type="ECO:0000256" key="11">
    <source>
        <dbReference type="ARBA" id="ARBA00023136"/>
    </source>
</evidence>
<keyword evidence="3" id="KW-0328">Glycosyltransferase</keyword>
<keyword evidence="7" id="KW-0256">Endoplasmic reticulum</keyword>
<keyword evidence="13" id="KW-0325">Glycoprotein</keyword>
<reference evidence="15 17" key="1">
    <citation type="submission" date="2016-02" db="EMBL/GenBank/DDBJ databases">
        <authorList>
            <person name="Nicholson A.C."/>
            <person name="Humrighouse B.W."/>
            <person name="Loparev V."/>
            <person name="Emery B."/>
            <person name="Graziano J."/>
            <person name="McQuiston J.R."/>
        </authorList>
    </citation>
    <scope>NUCLEOTIDE SEQUENCE [LARGE SCALE GENOMIC DNA]</scope>
    <source>
        <strain evidence="15 17">E6809</strain>
    </source>
</reference>
<dbReference type="EMBL" id="MAHS01000010">
    <property type="protein sequence ID" value="OPB49071.1"/>
    <property type="molecule type" value="Genomic_DNA"/>
</dbReference>
<sequence>MKHAYLILAHNEYPILERLIKAIDDPRNDIYIHFDRKVKDLPKLETVYSDLCIVENRIDVRWGDVSVIEAEYLLFEEALKKGGYDYYHLLSGVDMPLKSQNRIHAFFDMHRGKEFIGFYQYPINEEIDRKMNRIHLFPKDFRPASGVLSFTKKLIRFGGLKIQYIIGYRRNKSITFKKGTQWVSLTEDFIKYVVERKTGVLNIYKNTFCSDEVFLQTLCWSSDFKNNLFNSENEGLGCMRMIGWRDGVLYDWENKDYESLMQSEFLFARKFNSKNLEVVDKILSTICQDETYK</sequence>
<evidence type="ECO:0000313" key="16">
    <source>
        <dbReference type="EMBL" id="OPB49071.1"/>
    </source>
</evidence>
<organism evidence="16">
    <name type="scientific">Elizabethkingia anophelis</name>
    <dbReference type="NCBI Taxonomy" id="1117645"/>
    <lineage>
        <taxon>Bacteria</taxon>
        <taxon>Pseudomonadati</taxon>
        <taxon>Bacteroidota</taxon>
        <taxon>Flavobacteriia</taxon>
        <taxon>Flavobacteriales</taxon>
        <taxon>Weeksellaceae</taxon>
        <taxon>Elizabethkingia</taxon>
    </lineage>
</organism>
<dbReference type="InterPro" id="IPR003406">
    <property type="entry name" value="Glyco_trans_14"/>
</dbReference>
<keyword evidence="12" id="KW-1015">Disulfide bond</keyword>
<evidence type="ECO:0000256" key="2">
    <source>
        <dbReference type="ARBA" id="ARBA00004648"/>
    </source>
</evidence>
<dbReference type="Pfam" id="PF02485">
    <property type="entry name" value="Branch"/>
    <property type="match status" value="1"/>
</dbReference>
<keyword evidence="8" id="KW-0735">Signal-anchor</keyword>
<evidence type="ECO:0000256" key="8">
    <source>
        <dbReference type="ARBA" id="ARBA00022968"/>
    </source>
</evidence>
<dbReference type="GO" id="GO:0046872">
    <property type="term" value="F:metal ion binding"/>
    <property type="evidence" value="ECO:0007669"/>
    <property type="project" value="UniProtKB-KW"/>
</dbReference>
<evidence type="ECO:0000313" key="15">
    <source>
        <dbReference type="EMBL" id="AQX49335.1"/>
    </source>
</evidence>
<keyword evidence="4 16" id="KW-0808">Transferase</keyword>
<dbReference type="EMBL" id="CP014339">
    <property type="protein sequence ID" value="AQX49335.1"/>
    <property type="molecule type" value="Genomic_DNA"/>
</dbReference>
<keyword evidence="11" id="KW-0472">Membrane</keyword>
<proteinExistence type="predicted"/>
<dbReference type="InterPro" id="IPR043538">
    <property type="entry name" value="XYLT"/>
</dbReference>
<evidence type="ECO:0000256" key="1">
    <source>
        <dbReference type="ARBA" id="ARBA00004323"/>
    </source>
</evidence>
<evidence type="ECO:0000256" key="14">
    <source>
        <dbReference type="ARBA" id="ARBA00042865"/>
    </source>
</evidence>
<evidence type="ECO:0000256" key="7">
    <source>
        <dbReference type="ARBA" id="ARBA00022824"/>
    </source>
</evidence>
<gene>
    <name evidence="15" type="ORF">AYC66_00950</name>
    <name evidence="16" type="ORF">BAY09_03280</name>
</gene>
<dbReference type="Proteomes" id="UP000189738">
    <property type="component" value="Chromosome"/>
</dbReference>
<accession>A0A1T3GZ90</accession>
<name>A0A1T3GZ90_9FLAO</name>
<dbReference type="PANTHER" id="PTHR46025">
    <property type="entry name" value="XYLOSYLTRANSFERASE OXT"/>
    <property type="match status" value="1"/>
</dbReference>
<dbReference type="PANTHER" id="PTHR46025:SF3">
    <property type="entry name" value="XYLOSYLTRANSFERASE OXT"/>
    <property type="match status" value="1"/>
</dbReference>
<reference evidence="16" key="2">
    <citation type="submission" date="2016-06" db="EMBL/GenBank/DDBJ databases">
        <authorList>
            <person name="Nicholson A.C."/>
        </authorList>
    </citation>
    <scope>NUCLEOTIDE SEQUENCE [LARGE SCALE GENOMIC DNA]</scope>
    <source>
        <strain evidence="16">E6809</strain>
    </source>
</reference>
<protein>
    <recommendedName>
        <fullName evidence="14">Peptide O-xylosyltransferase</fullName>
    </recommendedName>
</protein>
<comment type="subcellular location">
    <subcellularLocation>
        <location evidence="2">Endoplasmic reticulum membrane</location>
        <topology evidence="2">Single-pass type II membrane protein</topology>
    </subcellularLocation>
    <subcellularLocation>
        <location evidence="1">Golgi apparatus membrane</location>
        <topology evidence="1">Single-pass type II membrane protein</topology>
    </subcellularLocation>
</comment>
<evidence type="ECO:0000256" key="13">
    <source>
        <dbReference type="ARBA" id="ARBA00023180"/>
    </source>
</evidence>
<dbReference type="GO" id="GO:0050650">
    <property type="term" value="P:chondroitin sulfate proteoglycan biosynthetic process"/>
    <property type="evidence" value="ECO:0007669"/>
    <property type="project" value="TreeGrafter"/>
</dbReference>
<keyword evidence="10" id="KW-0333">Golgi apparatus</keyword>
<evidence type="ECO:0000256" key="4">
    <source>
        <dbReference type="ARBA" id="ARBA00022679"/>
    </source>
</evidence>
<evidence type="ECO:0000256" key="5">
    <source>
        <dbReference type="ARBA" id="ARBA00022692"/>
    </source>
</evidence>